<dbReference type="Proteomes" id="UP000663829">
    <property type="component" value="Unassembled WGS sequence"/>
</dbReference>
<organism evidence="1 3">
    <name type="scientific">Didymodactylos carnosus</name>
    <dbReference type="NCBI Taxonomy" id="1234261"/>
    <lineage>
        <taxon>Eukaryota</taxon>
        <taxon>Metazoa</taxon>
        <taxon>Spiralia</taxon>
        <taxon>Gnathifera</taxon>
        <taxon>Rotifera</taxon>
        <taxon>Eurotatoria</taxon>
        <taxon>Bdelloidea</taxon>
        <taxon>Philodinida</taxon>
        <taxon>Philodinidae</taxon>
        <taxon>Didymodactylos</taxon>
    </lineage>
</organism>
<feature type="non-terminal residue" evidence="1">
    <location>
        <position position="1"/>
    </location>
</feature>
<gene>
    <name evidence="1" type="ORF">GPM918_LOCUS12906</name>
    <name evidence="2" type="ORF">SRO942_LOCUS12906</name>
</gene>
<proteinExistence type="predicted"/>
<evidence type="ECO:0000313" key="3">
    <source>
        <dbReference type="Proteomes" id="UP000663829"/>
    </source>
</evidence>
<evidence type="ECO:0000313" key="2">
    <source>
        <dbReference type="EMBL" id="CAF3756435.1"/>
    </source>
</evidence>
<dbReference type="AlphaFoldDB" id="A0A814FK65"/>
<dbReference type="EMBL" id="CAJOBC010002886">
    <property type="protein sequence ID" value="CAF3756435.1"/>
    <property type="molecule type" value="Genomic_DNA"/>
</dbReference>
<sequence>LIFKIDMAGVVADNEEQCVIDRIRAYDFREAI</sequence>
<dbReference type="EMBL" id="CAJNOQ010002886">
    <property type="protein sequence ID" value="CAF0984107.1"/>
    <property type="molecule type" value="Genomic_DNA"/>
</dbReference>
<comment type="caution">
    <text evidence="1">The sequence shown here is derived from an EMBL/GenBank/DDBJ whole genome shotgun (WGS) entry which is preliminary data.</text>
</comment>
<protein>
    <submittedName>
        <fullName evidence="1">Uncharacterized protein</fullName>
    </submittedName>
</protein>
<keyword evidence="3" id="KW-1185">Reference proteome</keyword>
<reference evidence="1" key="1">
    <citation type="submission" date="2021-02" db="EMBL/GenBank/DDBJ databases">
        <authorList>
            <person name="Nowell W R."/>
        </authorList>
    </citation>
    <scope>NUCLEOTIDE SEQUENCE</scope>
</reference>
<name>A0A814FK65_9BILA</name>
<dbReference type="Proteomes" id="UP000681722">
    <property type="component" value="Unassembled WGS sequence"/>
</dbReference>
<accession>A0A814FK65</accession>
<evidence type="ECO:0000313" key="1">
    <source>
        <dbReference type="EMBL" id="CAF0984107.1"/>
    </source>
</evidence>